<gene>
    <name evidence="1" type="ORF">GGQ88_003819</name>
</gene>
<dbReference type="EMBL" id="JACICY010000015">
    <property type="protein sequence ID" value="MBB3862518.1"/>
    <property type="molecule type" value="Genomic_DNA"/>
</dbReference>
<sequence length="93" mass="10091">MMAQDRLTFAIGQIEAGHFGVGQSDLFIPFIGGDVLDLSAVTFAVEDDDDARDVSRSEAGEELRLVLGNESRGARFPQGVSRHERVHVDGGLY</sequence>
<comment type="caution">
    <text evidence="1">The sequence shown here is derived from an EMBL/GenBank/DDBJ whole genome shotgun (WGS) entry which is preliminary data.</text>
</comment>
<evidence type="ECO:0000313" key="1">
    <source>
        <dbReference type="EMBL" id="MBB3862518.1"/>
    </source>
</evidence>
<dbReference type="AlphaFoldDB" id="A0A7W6EXM3"/>
<reference evidence="1 2" key="1">
    <citation type="submission" date="2020-08" db="EMBL/GenBank/DDBJ databases">
        <title>Genomic Encyclopedia of Type Strains, Phase IV (KMG-IV): sequencing the most valuable type-strain genomes for metagenomic binning, comparative biology and taxonomic classification.</title>
        <authorList>
            <person name="Goeker M."/>
        </authorList>
    </citation>
    <scope>NUCLEOTIDE SEQUENCE [LARGE SCALE GENOMIC DNA]</scope>
    <source>
        <strain evidence="1 2">DSM 14552</strain>
    </source>
</reference>
<organism evidence="1 2">
    <name type="scientific">Novosphingobium hassiacum</name>
    <dbReference type="NCBI Taxonomy" id="173676"/>
    <lineage>
        <taxon>Bacteria</taxon>
        <taxon>Pseudomonadati</taxon>
        <taxon>Pseudomonadota</taxon>
        <taxon>Alphaproteobacteria</taxon>
        <taxon>Sphingomonadales</taxon>
        <taxon>Sphingomonadaceae</taxon>
        <taxon>Novosphingobium</taxon>
    </lineage>
</organism>
<name>A0A7W6EXM3_9SPHN</name>
<keyword evidence="2" id="KW-1185">Reference proteome</keyword>
<proteinExistence type="predicted"/>
<accession>A0A7W6EXM3</accession>
<dbReference type="Proteomes" id="UP000562395">
    <property type="component" value="Unassembled WGS sequence"/>
</dbReference>
<protein>
    <submittedName>
        <fullName evidence="1">Uncharacterized protein</fullName>
    </submittedName>
</protein>
<evidence type="ECO:0000313" key="2">
    <source>
        <dbReference type="Proteomes" id="UP000562395"/>
    </source>
</evidence>